<dbReference type="Proteomes" id="UP000250434">
    <property type="component" value="Chromosome"/>
</dbReference>
<dbReference type="EMBL" id="CP015163">
    <property type="protein sequence ID" value="AXB42238.1"/>
    <property type="molecule type" value="Genomic_DNA"/>
</dbReference>
<evidence type="ECO:0000259" key="2">
    <source>
        <dbReference type="Pfam" id="PF08241"/>
    </source>
</evidence>
<dbReference type="InterPro" id="IPR013216">
    <property type="entry name" value="Methyltransf_11"/>
</dbReference>
<dbReference type="GO" id="GO:0008757">
    <property type="term" value="F:S-adenosylmethionine-dependent methyltransferase activity"/>
    <property type="evidence" value="ECO:0007669"/>
    <property type="project" value="InterPro"/>
</dbReference>
<dbReference type="PANTHER" id="PTHR44068:SF11">
    <property type="entry name" value="GERANYL DIPHOSPHATE 2-C-METHYLTRANSFERASE"/>
    <property type="match status" value="1"/>
</dbReference>
<dbReference type="RefSeq" id="WP_113691508.1">
    <property type="nucleotide sequence ID" value="NZ_CP015163.1"/>
</dbReference>
<evidence type="ECO:0000313" key="4">
    <source>
        <dbReference type="Proteomes" id="UP000250434"/>
    </source>
</evidence>
<evidence type="ECO:0000313" key="3">
    <source>
        <dbReference type="EMBL" id="AXB42238.1"/>
    </source>
</evidence>
<organism evidence="3 4">
    <name type="scientific">Amycolatopsis albispora</name>
    <dbReference type="NCBI Taxonomy" id="1804986"/>
    <lineage>
        <taxon>Bacteria</taxon>
        <taxon>Bacillati</taxon>
        <taxon>Actinomycetota</taxon>
        <taxon>Actinomycetes</taxon>
        <taxon>Pseudonocardiales</taxon>
        <taxon>Pseudonocardiaceae</taxon>
        <taxon>Amycolatopsis</taxon>
    </lineage>
</organism>
<dbReference type="PANTHER" id="PTHR44068">
    <property type="entry name" value="ZGC:194242"/>
    <property type="match status" value="1"/>
</dbReference>
<accession>A0A344L2G4</accession>
<keyword evidence="4" id="KW-1185">Reference proteome</keyword>
<dbReference type="Pfam" id="PF08241">
    <property type="entry name" value="Methyltransf_11"/>
    <property type="match status" value="1"/>
</dbReference>
<evidence type="ECO:0000256" key="1">
    <source>
        <dbReference type="ARBA" id="ARBA00022679"/>
    </source>
</evidence>
<sequence length="251" mass="26930">MTTSAAGFDGWYADRAGSPVADELVRRVLGLPPELRSTSLLGGAGLGEVVTALGLREDRLLLDLACGRGGYGLEIARRTGCRVLGVDFSAVAVEQAHDQARAMDLADRAEFRVGELTATGLPGASVDAVLVVDSIQFAEPTLDALRECRRVLRPGGRLVLTCWEGEDGAGERVPDRLRRLDLRTQLTLAGFGGVEVTGKPEWRTAEKALWQEALTTDAGDDPAMRSMRDEAERMLAIFGELRRVLATATAP</sequence>
<dbReference type="Gene3D" id="3.40.50.150">
    <property type="entry name" value="Vaccinia Virus protein VP39"/>
    <property type="match status" value="1"/>
</dbReference>
<reference evidence="3 4" key="1">
    <citation type="submission" date="2016-04" db="EMBL/GenBank/DDBJ databases">
        <title>Complete genome sequence and analysis of deep-sea sediment isolate, Amycolatopsis sp. WP1.</title>
        <authorList>
            <person name="Wang H."/>
            <person name="Chen S."/>
            <person name="Wu Q."/>
        </authorList>
    </citation>
    <scope>NUCLEOTIDE SEQUENCE [LARGE SCALE GENOMIC DNA]</scope>
    <source>
        <strain evidence="3 4">WP1</strain>
    </source>
</reference>
<proteinExistence type="predicted"/>
<dbReference type="InterPro" id="IPR029063">
    <property type="entry name" value="SAM-dependent_MTases_sf"/>
</dbReference>
<dbReference type="InterPro" id="IPR050447">
    <property type="entry name" value="Erg6_SMT_methyltransf"/>
</dbReference>
<keyword evidence="1" id="KW-0808">Transferase</keyword>
<dbReference type="KEGG" id="aab:A4R43_06575"/>
<name>A0A344L2G4_9PSEU</name>
<dbReference type="SUPFAM" id="SSF53335">
    <property type="entry name" value="S-adenosyl-L-methionine-dependent methyltransferases"/>
    <property type="match status" value="1"/>
</dbReference>
<gene>
    <name evidence="3" type="ORF">A4R43_06575</name>
</gene>
<protein>
    <recommendedName>
        <fullName evidence="2">Methyltransferase type 11 domain-containing protein</fullName>
    </recommendedName>
</protein>
<feature type="domain" description="Methyltransferase type 11" evidence="2">
    <location>
        <begin position="62"/>
        <end position="160"/>
    </location>
</feature>
<dbReference type="OrthoDB" id="3372196at2"/>
<dbReference type="CDD" id="cd02440">
    <property type="entry name" value="AdoMet_MTases"/>
    <property type="match status" value="1"/>
</dbReference>
<dbReference type="AlphaFoldDB" id="A0A344L2G4"/>